<dbReference type="PROSITE" id="PS50943">
    <property type="entry name" value="HTH_CROC1"/>
    <property type="match status" value="1"/>
</dbReference>
<dbReference type="Gene3D" id="1.10.260.40">
    <property type="entry name" value="lambda repressor-like DNA-binding domains"/>
    <property type="match status" value="1"/>
</dbReference>
<dbReference type="AlphaFoldDB" id="A0A951PYN1"/>
<dbReference type="Proteomes" id="UP000715781">
    <property type="component" value="Unassembled WGS sequence"/>
</dbReference>
<dbReference type="EMBL" id="JAHHHN010000006">
    <property type="protein sequence ID" value="MBW4562046.1"/>
    <property type="molecule type" value="Genomic_DNA"/>
</dbReference>
<reference evidence="2" key="1">
    <citation type="submission" date="2021-05" db="EMBL/GenBank/DDBJ databases">
        <authorList>
            <person name="Pietrasiak N."/>
            <person name="Ward R."/>
            <person name="Stajich J.E."/>
            <person name="Kurbessoian T."/>
        </authorList>
    </citation>
    <scope>NUCLEOTIDE SEQUENCE</scope>
    <source>
        <strain evidence="2">JT2-VF2</strain>
    </source>
</reference>
<organism evidence="2 3">
    <name type="scientific">Mojavia pulchra JT2-VF2</name>
    <dbReference type="NCBI Taxonomy" id="287848"/>
    <lineage>
        <taxon>Bacteria</taxon>
        <taxon>Bacillati</taxon>
        <taxon>Cyanobacteriota</taxon>
        <taxon>Cyanophyceae</taxon>
        <taxon>Nostocales</taxon>
        <taxon>Nostocaceae</taxon>
    </lineage>
</organism>
<gene>
    <name evidence="2" type="ORF">KME32_13000</name>
</gene>
<dbReference type="Pfam" id="PF13443">
    <property type="entry name" value="HTH_26"/>
    <property type="match status" value="1"/>
</dbReference>
<accession>A0A951PYN1</accession>
<evidence type="ECO:0000313" key="2">
    <source>
        <dbReference type="EMBL" id="MBW4562046.1"/>
    </source>
</evidence>
<name>A0A951PYN1_9NOST</name>
<dbReference type="InterPro" id="IPR010982">
    <property type="entry name" value="Lambda_DNA-bd_dom_sf"/>
</dbReference>
<comment type="caution">
    <text evidence="2">The sequence shown here is derived from an EMBL/GenBank/DDBJ whole genome shotgun (WGS) entry which is preliminary data.</text>
</comment>
<reference evidence="2" key="2">
    <citation type="journal article" date="2022" name="Microbiol. Resour. Announc.">
        <title>Metagenome Sequencing to Explore Phylogenomics of Terrestrial Cyanobacteria.</title>
        <authorList>
            <person name="Ward R.D."/>
            <person name="Stajich J.E."/>
            <person name="Johansen J.R."/>
            <person name="Huntemann M."/>
            <person name="Clum A."/>
            <person name="Foster B."/>
            <person name="Foster B."/>
            <person name="Roux S."/>
            <person name="Palaniappan K."/>
            <person name="Varghese N."/>
            <person name="Mukherjee S."/>
            <person name="Reddy T.B.K."/>
            <person name="Daum C."/>
            <person name="Copeland A."/>
            <person name="Chen I.A."/>
            <person name="Ivanova N.N."/>
            <person name="Kyrpides N.C."/>
            <person name="Shapiro N."/>
            <person name="Eloe-Fadrosh E.A."/>
            <person name="Pietrasiak N."/>
        </authorList>
    </citation>
    <scope>NUCLEOTIDE SEQUENCE</scope>
    <source>
        <strain evidence="2">JT2-VF2</strain>
    </source>
</reference>
<dbReference type="CDD" id="cd00093">
    <property type="entry name" value="HTH_XRE"/>
    <property type="match status" value="1"/>
</dbReference>
<evidence type="ECO:0000259" key="1">
    <source>
        <dbReference type="PROSITE" id="PS50943"/>
    </source>
</evidence>
<dbReference type="InterPro" id="IPR001387">
    <property type="entry name" value="Cro/C1-type_HTH"/>
</dbReference>
<dbReference type="GO" id="GO:0003677">
    <property type="term" value="F:DNA binding"/>
    <property type="evidence" value="ECO:0007669"/>
    <property type="project" value="InterPro"/>
</dbReference>
<feature type="domain" description="HTH cro/C1-type" evidence="1">
    <location>
        <begin position="57"/>
        <end position="99"/>
    </location>
</feature>
<sequence>MDCLTLSQEKLQWQTWIVEVIGELISSTLSFNSPPAKEEIAKSLSLVINAVTNGNIAEFARLMGIPKNTLWMWQTGKALPVLDILLKICYCLEISLLDLLKPEQLATKSFTKISHKTIRRSPTLRASPKLFEANQVQDALLAILGSDNEPPLTMKEVATCLG</sequence>
<evidence type="ECO:0000313" key="3">
    <source>
        <dbReference type="Proteomes" id="UP000715781"/>
    </source>
</evidence>
<dbReference type="SUPFAM" id="SSF47413">
    <property type="entry name" value="lambda repressor-like DNA-binding domains"/>
    <property type="match status" value="1"/>
</dbReference>
<protein>
    <recommendedName>
        <fullName evidence="1">HTH cro/C1-type domain-containing protein</fullName>
    </recommendedName>
</protein>
<proteinExistence type="predicted"/>